<dbReference type="AlphaFoldDB" id="A0A858JH73"/>
<accession>A0A858JH73</accession>
<protein>
    <submittedName>
        <fullName evidence="1">Uncharacterized protein</fullName>
    </submittedName>
</protein>
<organism evidence="1 2">
    <name type="scientific">Komagataeibacter rhaeticus</name>
    <dbReference type="NCBI Taxonomy" id="215221"/>
    <lineage>
        <taxon>Bacteria</taxon>
        <taxon>Pseudomonadati</taxon>
        <taxon>Pseudomonadota</taxon>
        <taxon>Alphaproteobacteria</taxon>
        <taxon>Acetobacterales</taxon>
        <taxon>Acetobacteraceae</taxon>
        <taxon>Komagataeibacter</taxon>
    </lineage>
</organism>
<proteinExistence type="predicted"/>
<dbReference type="RefSeq" id="WP_166498154.1">
    <property type="nucleotide sequence ID" value="NZ_CP050139.1"/>
</dbReference>
<dbReference type="GeneID" id="85023053"/>
<dbReference type="EMBL" id="CP050139">
    <property type="protein sequence ID" value="QIP36251.1"/>
    <property type="molecule type" value="Genomic_DNA"/>
</dbReference>
<evidence type="ECO:0000313" key="2">
    <source>
        <dbReference type="Proteomes" id="UP000502533"/>
    </source>
</evidence>
<reference evidence="1 2" key="1">
    <citation type="submission" date="2020-03" db="EMBL/GenBank/DDBJ databases">
        <title>Isolation of cellulose-producing strains, genome characterization and application of the synthesized cellulose films as an economical and sustainable material for piezoelectric sensor construction.</title>
        <authorList>
            <person name="Mangayil R.K."/>
        </authorList>
    </citation>
    <scope>NUCLEOTIDE SEQUENCE [LARGE SCALE GENOMIC DNA]</scope>
    <source>
        <strain evidence="1 2">ENS 9a1a</strain>
    </source>
</reference>
<dbReference type="Gene3D" id="2.160.10.10">
    <property type="entry name" value="Hexapeptide repeat proteins"/>
    <property type="match status" value="1"/>
</dbReference>
<dbReference type="SUPFAM" id="SSF51161">
    <property type="entry name" value="Trimeric LpxA-like enzymes"/>
    <property type="match status" value="1"/>
</dbReference>
<keyword evidence="2" id="KW-1185">Reference proteome</keyword>
<sequence length="441" mass="48750">MWTDHTAAATSVTPLSIDAAILQTPLGENSPIARYARTLARLRSKSRDIQTPRDEILFGRTFHDELKNLAAGLNLPPEHFQIDTSGDPLEVTEGRGRHLICPTHFENGAYFSHPHADHQLDYAPEELPKIQIGKYVRFGKGAGVNAGADVVIGDGAWLSPGSLLLRQDHDAYGRPSVGARTVAMSTLPPITLAEFAWVGRDAMVGWNCDYIGRCSIVATRAFTNTWIGDYSIAGDRGRILQYQPFKAHFMEEFNPSIETLLQIEAWDEIDANWRAAYAVTRDGLERKDLAAGITALAGEYARRSNILVINASHSSYFDVFKDQTIDVVSESRTLWAPFLQYAVDKRMTNIRLRSQPDLSSLPFPTGGNFHYRRAVGYHLVIVDPSTDPHHAPSVDELLRVVRPGGAVLVSADLLTGTHEISKTGRIGSQDFVLVRKPLEPS</sequence>
<gene>
    <name evidence="1" type="ORF">GWK63_12855</name>
</gene>
<dbReference type="KEGG" id="kre:GWK63_12855"/>
<dbReference type="Proteomes" id="UP000502533">
    <property type="component" value="Chromosome"/>
</dbReference>
<evidence type="ECO:0000313" key="1">
    <source>
        <dbReference type="EMBL" id="QIP36251.1"/>
    </source>
</evidence>
<name>A0A858JH73_9PROT</name>
<dbReference type="InterPro" id="IPR011004">
    <property type="entry name" value="Trimer_LpxA-like_sf"/>
</dbReference>